<organism evidence="1 2">
    <name type="scientific">Ignisphaera aggregans (strain DSM 17230 / JCM 13409 / AQ1.S1)</name>
    <dbReference type="NCBI Taxonomy" id="583356"/>
    <lineage>
        <taxon>Archaea</taxon>
        <taxon>Thermoproteota</taxon>
        <taxon>Thermoprotei</taxon>
        <taxon>Desulfurococcales</taxon>
        <taxon>Desulfurococcaceae</taxon>
        <taxon>Ignisphaera</taxon>
    </lineage>
</organism>
<keyword evidence="2" id="KW-1185">Reference proteome</keyword>
<reference evidence="1 2" key="1">
    <citation type="journal article" date="2010" name="Stand. Genomic Sci.">
        <title>Complete genome sequence of Ignisphaera aggregans type strain (AQ1.S1).</title>
        <authorList>
            <person name="Goker M."/>
            <person name="Held B."/>
            <person name="Lapidus A."/>
            <person name="Nolan M."/>
            <person name="Spring S."/>
            <person name="Yasawong M."/>
            <person name="Lucas S."/>
            <person name="Glavina Del Rio T."/>
            <person name="Tice H."/>
            <person name="Cheng J.F."/>
            <person name="Goodwin L."/>
            <person name="Tapia R."/>
            <person name="Pitluck S."/>
            <person name="Liolios K."/>
            <person name="Ivanova N."/>
            <person name="Mavromatis K."/>
            <person name="Mikhailova N."/>
            <person name="Pati A."/>
            <person name="Chen A."/>
            <person name="Palaniappan K."/>
            <person name="Brambilla E."/>
            <person name="Land M."/>
            <person name="Hauser L."/>
            <person name="Chang Y.J."/>
            <person name="Jeffries C.D."/>
            <person name="Brettin T."/>
            <person name="Detter J.C."/>
            <person name="Han C."/>
            <person name="Rohde M."/>
            <person name="Sikorski J."/>
            <person name="Woyke T."/>
            <person name="Bristow J."/>
            <person name="Eisen J.A."/>
            <person name="Markowitz V."/>
            <person name="Hugenholtz P."/>
            <person name="Kyrpides N.C."/>
            <person name="Klenk H.P."/>
        </authorList>
    </citation>
    <scope>NUCLEOTIDE SEQUENCE [LARGE SCALE GENOMIC DNA]</scope>
    <source>
        <strain evidence="2">DSM 17230 / JCM 13409 / AQ1.S1</strain>
    </source>
</reference>
<dbReference type="EMBL" id="CP002098">
    <property type="protein sequence ID" value="ADM27394.1"/>
    <property type="molecule type" value="Genomic_DNA"/>
</dbReference>
<sequence length="213" mass="24658">MIVFEGFESVMINSMWLLDPPIQYMLPELGRRGYTVTGMMPQIPIPQPIFPFPPNVIAFKAYTRVLYDPGRRVLGVEGISEDDVYRSFIELEEVLRSVGGDLQRGTIFYEFISRGRARGCRLQIGDIEISSPESLKLSILPLVIIKRDSSPLDRDWIYLEIRPIWTSWGSEQIYYEIFTVYRGGRDEVLKFLKHSRTFVAEIMKTASDRFCSK</sequence>
<dbReference type="BioCyc" id="IAGG583356:GHAH-560-MONOMER"/>
<evidence type="ECO:0000313" key="1">
    <source>
        <dbReference type="EMBL" id="ADM27394.1"/>
    </source>
</evidence>
<dbReference type="AlphaFoldDB" id="E0SSC2"/>
<dbReference type="HOGENOM" id="CLU_1292022_0_0_2"/>
<protein>
    <submittedName>
        <fullName evidence="1">Uncharacterized protein</fullName>
    </submittedName>
</protein>
<evidence type="ECO:0000313" key="2">
    <source>
        <dbReference type="Proteomes" id="UP000001304"/>
    </source>
</evidence>
<gene>
    <name evidence="1" type="ordered locus">Igag_0558</name>
</gene>
<dbReference type="Proteomes" id="UP000001304">
    <property type="component" value="Chromosome"/>
</dbReference>
<name>E0SSC2_IGNAA</name>
<dbReference type="KEGG" id="iag:Igag_0558"/>
<accession>E0SSC2</accession>
<proteinExistence type="predicted"/>